<sequence>MIFLIPTIFCGQEDPDENGPGIKDRDDPEDRDGLPPPDRDIDGDGRVDDNDLEGPNSRPTDSRLDDSEYVDDSRRGRGRGRGRREDSEEESEVDSENEIDDDDERGDRRGPGRDRDRPGRRGRDGRYDTALGSRRRDSEEDSYDRSDEYDSRGRRLGAEALPRPDRPGLENNINTGLPFGNNLVPGPNGIIPGNWGANCPQLQVQGLCNNPLYHSIMQRSCKTSCGENTCFDVRYDLCQGWVQRQFCTREFYANMAAQLCKKTCNRSKNLHKLCGLDTPISRRWESQEQIPKYKVDLPENGSNESSSEEIVDGSDNSEGEETGDDFGNGNSEVPGLDVSEPHEDQIGNNGEDLGSNCKELAETLCDNDLYRNVMQKTCAGSCPKESCLDSRPDLCAGWAGNNFCSSSFYESMRSQCSRTCHLC</sequence>
<feature type="domain" description="ShKT" evidence="3">
    <location>
        <begin position="190"/>
        <end position="230"/>
    </location>
</feature>
<keyword evidence="5" id="KW-1185">Reference proteome</keyword>
<reference evidence="4" key="1">
    <citation type="submission" date="2022-01" db="EMBL/GenBank/DDBJ databases">
        <title>Genome Sequence Resource for Two Populations of Ditylenchus destructor, the Migratory Endoparasitic Phytonematode.</title>
        <authorList>
            <person name="Zhang H."/>
            <person name="Lin R."/>
            <person name="Xie B."/>
        </authorList>
    </citation>
    <scope>NUCLEOTIDE SEQUENCE</scope>
    <source>
        <strain evidence="4">BazhouSP</strain>
    </source>
</reference>
<evidence type="ECO:0000259" key="3">
    <source>
        <dbReference type="PROSITE" id="PS51670"/>
    </source>
</evidence>
<accession>A0AAD4N4W4</accession>
<dbReference type="Pfam" id="PF01549">
    <property type="entry name" value="ShK"/>
    <property type="match status" value="4"/>
</dbReference>
<feature type="compositionally biased region" description="Basic and acidic residues" evidence="2">
    <location>
        <begin position="105"/>
        <end position="127"/>
    </location>
</feature>
<dbReference type="SMART" id="SM00254">
    <property type="entry name" value="ShKT"/>
    <property type="match status" value="4"/>
</dbReference>
<feature type="region of interest" description="Disordered" evidence="2">
    <location>
        <begin position="1"/>
        <end position="171"/>
    </location>
</feature>
<dbReference type="InterPro" id="IPR003582">
    <property type="entry name" value="ShKT_dom"/>
</dbReference>
<organism evidence="4 5">
    <name type="scientific">Ditylenchus destructor</name>
    <dbReference type="NCBI Taxonomy" id="166010"/>
    <lineage>
        <taxon>Eukaryota</taxon>
        <taxon>Metazoa</taxon>
        <taxon>Ecdysozoa</taxon>
        <taxon>Nematoda</taxon>
        <taxon>Chromadorea</taxon>
        <taxon>Rhabditida</taxon>
        <taxon>Tylenchina</taxon>
        <taxon>Tylenchomorpha</taxon>
        <taxon>Sphaerularioidea</taxon>
        <taxon>Anguinidae</taxon>
        <taxon>Anguininae</taxon>
        <taxon>Ditylenchus</taxon>
    </lineage>
</organism>
<feature type="domain" description="ShKT" evidence="3">
    <location>
        <begin position="387"/>
        <end position="423"/>
    </location>
</feature>
<evidence type="ECO:0000256" key="1">
    <source>
        <dbReference type="PROSITE-ProRule" id="PRU01005"/>
    </source>
</evidence>
<evidence type="ECO:0000313" key="5">
    <source>
        <dbReference type="Proteomes" id="UP001201812"/>
    </source>
</evidence>
<gene>
    <name evidence="4" type="ORF">DdX_10280</name>
</gene>
<comment type="caution">
    <text evidence="4">The sequence shown here is derived from an EMBL/GenBank/DDBJ whole genome shotgun (WGS) entry which is preliminary data.</text>
</comment>
<dbReference type="AlphaFoldDB" id="A0AAD4N4W4"/>
<feature type="compositionally biased region" description="Basic and acidic residues" evidence="2">
    <location>
        <begin position="287"/>
        <end position="297"/>
    </location>
</feature>
<dbReference type="PROSITE" id="PS51670">
    <property type="entry name" value="SHKT"/>
    <property type="match status" value="2"/>
</dbReference>
<feature type="compositionally biased region" description="Basic and acidic residues" evidence="2">
    <location>
        <begin position="22"/>
        <end position="49"/>
    </location>
</feature>
<feature type="compositionally biased region" description="Acidic residues" evidence="2">
    <location>
        <begin position="87"/>
        <end position="104"/>
    </location>
</feature>
<dbReference type="Gene3D" id="1.10.10.1940">
    <property type="match status" value="3"/>
</dbReference>
<dbReference type="Proteomes" id="UP001201812">
    <property type="component" value="Unassembled WGS sequence"/>
</dbReference>
<dbReference type="PANTHER" id="PTHR21724:SF109">
    <property type="entry name" value="SHKT DOMAIN-CONTAINING PROTEIN"/>
    <property type="match status" value="1"/>
</dbReference>
<dbReference type="EMBL" id="JAKKPZ010000022">
    <property type="protein sequence ID" value="KAI1711400.1"/>
    <property type="molecule type" value="Genomic_DNA"/>
</dbReference>
<feature type="compositionally biased region" description="Basic and acidic residues" evidence="2">
    <location>
        <begin position="60"/>
        <end position="75"/>
    </location>
</feature>
<feature type="compositionally biased region" description="Basic and acidic residues" evidence="2">
    <location>
        <begin position="134"/>
        <end position="168"/>
    </location>
</feature>
<name>A0AAD4N4W4_9BILA</name>
<feature type="compositionally biased region" description="Acidic residues" evidence="2">
    <location>
        <begin position="306"/>
        <end position="324"/>
    </location>
</feature>
<feature type="region of interest" description="Disordered" evidence="2">
    <location>
        <begin position="287"/>
        <end position="351"/>
    </location>
</feature>
<proteinExistence type="predicted"/>
<evidence type="ECO:0000313" key="4">
    <source>
        <dbReference type="EMBL" id="KAI1711400.1"/>
    </source>
</evidence>
<comment type="caution">
    <text evidence="1">Lacks conserved residue(s) required for the propagation of feature annotation.</text>
</comment>
<dbReference type="PANTHER" id="PTHR21724">
    <property type="entry name" value="SHKT DOMAIN-CONTAINING PROTEIN"/>
    <property type="match status" value="1"/>
</dbReference>
<evidence type="ECO:0000256" key="2">
    <source>
        <dbReference type="SAM" id="MobiDB-lite"/>
    </source>
</evidence>
<protein>
    <submittedName>
        <fullName evidence="4">ShK domain-like domain-containing protein</fullName>
    </submittedName>
</protein>